<keyword evidence="8" id="KW-1185">Reference proteome</keyword>
<dbReference type="NCBIfam" id="TIGR01733">
    <property type="entry name" value="AA-adenyl-dom"/>
    <property type="match status" value="2"/>
</dbReference>
<dbReference type="EMBL" id="FOYZ01000013">
    <property type="protein sequence ID" value="SFR98129.1"/>
    <property type="molecule type" value="Genomic_DNA"/>
</dbReference>
<dbReference type="InterPro" id="IPR029479">
    <property type="entry name" value="Nitroreductase"/>
</dbReference>
<dbReference type="InterPro" id="IPR009081">
    <property type="entry name" value="PP-bd_ACP"/>
</dbReference>
<gene>
    <name evidence="7" type="ORF">SAMN05661086_03038</name>
</gene>
<dbReference type="Gene3D" id="3.30.559.30">
    <property type="entry name" value="Nonribosomal peptide synthetase, condensation domain"/>
    <property type="match status" value="3"/>
</dbReference>
<dbReference type="Pfam" id="PF00550">
    <property type="entry name" value="PP-binding"/>
    <property type="match status" value="3"/>
</dbReference>
<dbReference type="Pfam" id="PF00501">
    <property type="entry name" value="AMP-binding"/>
    <property type="match status" value="2"/>
</dbReference>
<dbReference type="SUPFAM" id="SSF51735">
    <property type="entry name" value="NAD(P)-binding Rossmann-fold domains"/>
    <property type="match status" value="1"/>
</dbReference>
<dbReference type="InterPro" id="IPR013120">
    <property type="entry name" value="FAR_NAD-bd"/>
</dbReference>
<name>A0A1I6L3W0_9FIRM</name>
<dbReference type="CDD" id="cd17643">
    <property type="entry name" value="A_NRPS_Cytc1-like"/>
    <property type="match status" value="1"/>
</dbReference>
<dbReference type="RefSeq" id="WP_092562551.1">
    <property type="nucleotide sequence ID" value="NZ_FOYZ01000013.1"/>
</dbReference>
<dbReference type="InterPro" id="IPR057737">
    <property type="entry name" value="Condensation_MtbB-like"/>
</dbReference>
<dbReference type="Gene3D" id="3.40.109.10">
    <property type="entry name" value="NADH Oxidase"/>
    <property type="match status" value="2"/>
</dbReference>
<dbReference type="Gene3D" id="3.40.50.720">
    <property type="entry name" value="NAD(P)-binding Rossmann-like Domain"/>
    <property type="match status" value="1"/>
</dbReference>
<dbReference type="SUPFAM" id="SSF52777">
    <property type="entry name" value="CoA-dependent acyltransferases"/>
    <property type="match status" value="6"/>
</dbReference>
<dbReference type="InterPro" id="IPR025110">
    <property type="entry name" value="AMP-bd_C"/>
</dbReference>
<dbReference type="CDD" id="cd05235">
    <property type="entry name" value="SDR_e1"/>
    <property type="match status" value="1"/>
</dbReference>
<feature type="domain" description="Carrier" evidence="6">
    <location>
        <begin position="3101"/>
        <end position="3176"/>
    </location>
</feature>
<dbReference type="Gene3D" id="3.30.559.10">
    <property type="entry name" value="Chloramphenicol acetyltransferase-like domain"/>
    <property type="match status" value="3"/>
</dbReference>
<dbReference type="Pfam" id="PF00881">
    <property type="entry name" value="Nitroreductase"/>
    <property type="match status" value="2"/>
</dbReference>
<dbReference type="CDD" id="cd05930">
    <property type="entry name" value="A_NRPS"/>
    <property type="match status" value="1"/>
</dbReference>
<dbReference type="FunFam" id="3.40.50.12780:FF:000012">
    <property type="entry name" value="Non-ribosomal peptide synthetase"/>
    <property type="match status" value="1"/>
</dbReference>
<dbReference type="Proteomes" id="UP000199659">
    <property type="component" value="Unassembled WGS sequence"/>
</dbReference>
<dbReference type="CDD" id="cd19535">
    <property type="entry name" value="Cyc_NRPS"/>
    <property type="match status" value="1"/>
</dbReference>
<dbReference type="CDD" id="cd02142">
    <property type="entry name" value="McbC_SagB-like_oxidoreductase"/>
    <property type="match status" value="2"/>
</dbReference>
<dbReference type="PANTHER" id="PTHR45527:SF14">
    <property type="entry name" value="PLIPASTATIN SYNTHASE SUBUNIT B"/>
    <property type="match status" value="1"/>
</dbReference>
<dbReference type="GO" id="GO:0031177">
    <property type="term" value="F:phosphopantetheine binding"/>
    <property type="evidence" value="ECO:0007669"/>
    <property type="project" value="TreeGrafter"/>
</dbReference>
<protein>
    <submittedName>
        <fullName evidence="7">Amino acid adenylation domain-containing protein/thioester reductase domain-containing protein</fullName>
    </submittedName>
</protein>
<dbReference type="Pfam" id="PF00668">
    <property type="entry name" value="Condensation"/>
    <property type="match status" value="2"/>
</dbReference>
<dbReference type="Gene3D" id="3.40.50.980">
    <property type="match status" value="4"/>
</dbReference>
<dbReference type="STRING" id="37658.SAMN05661086_03038"/>
<evidence type="ECO:0000256" key="3">
    <source>
        <dbReference type="ARBA" id="ARBA00022450"/>
    </source>
</evidence>
<dbReference type="SUPFAM" id="SSF55469">
    <property type="entry name" value="FMN-dependent nitroreductase-like"/>
    <property type="match status" value="2"/>
</dbReference>
<dbReference type="FunFam" id="3.40.50.980:FF:000002">
    <property type="entry name" value="Enterobactin synthetase component F"/>
    <property type="match status" value="1"/>
</dbReference>
<comment type="cofactor">
    <cofactor evidence="1">
        <name>pantetheine 4'-phosphate</name>
        <dbReference type="ChEBI" id="CHEBI:47942"/>
    </cofactor>
</comment>
<evidence type="ECO:0000256" key="2">
    <source>
        <dbReference type="ARBA" id="ARBA00006432"/>
    </source>
</evidence>
<reference evidence="7 8" key="1">
    <citation type="submission" date="2016-10" db="EMBL/GenBank/DDBJ databases">
        <authorList>
            <person name="de Groot N.N."/>
        </authorList>
    </citation>
    <scope>NUCLEOTIDE SEQUENCE [LARGE SCALE GENOMIC DNA]</scope>
    <source>
        <strain evidence="7 8">743A</strain>
    </source>
</reference>
<dbReference type="InterPro" id="IPR000415">
    <property type="entry name" value="Nitroreductase-like"/>
</dbReference>
<proteinExistence type="inferred from homology"/>
<evidence type="ECO:0000313" key="7">
    <source>
        <dbReference type="EMBL" id="SFR98129.1"/>
    </source>
</evidence>
<feature type="domain" description="Carrier" evidence="6">
    <location>
        <begin position="1419"/>
        <end position="1495"/>
    </location>
</feature>
<dbReference type="GO" id="GO:0008610">
    <property type="term" value="P:lipid biosynthetic process"/>
    <property type="evidence" value="ECO:0007669"/>
    <property type="project" value="UniProtKB-ARBA"/>
</dbReference>
<dbReference type="NCBIfam" id="TIGR01746">
    <property type="entry name" value="Thioester-redct"/>
    <property type="match status" value="1"/>
</dbReference>
<dbReference type="InterPro" id="IPR001242">
    <property type="entry name" value="Condensation_dom"/>
</dbReference>
<keyword evidence="3" id="KW-0596">Phosphopantetheine</keyword>
<dbReference type="GO" id="GO:0043041">
    <property type="term" value="P:amino acid activation for nonribosomal peptide biosynthetic process"/>
    <property type="evidence" value="ECO:0007669"/>
    <property type="project" value="TreeGrafter"/>
</dbReference>
<dbReference type="PROSITE" id="PS50075">
    <property type="entry name" value="CARRIER"/>
    <property type="match status" value="3"/>
</dbReference>
<dbReference type="PROSITE" id="PS00455">
    <property type="entry name" value="AMP_BINDING"/>
    <property type="match status" value="2"/>
</dbReference>
<dbReference type="InterPro" id="IPR036736">
    <property type="entry name" value="ACP-like_sf"/>
</dbReference>
<dbReference type="Gene3D" id="1.10.1200.10">
    <property type="entry name" value="ACP-like"/>
    <property type="match status" value="3"/>
</dbReference>
<dbReference type="InterPro" id="IPR023213">
    <property type="entry name" value="CAT-like_dom_sf"/>
</dbReference>
<dbReference type="InterPro" id="IPR045851">
    <property type="entry name" value="AMP-bd_C_sf"/>
</dbReference>
<dbReference type="Gene3D" id="3.30.300.30">
    <property type="match status" value="2"/>
</dbReference>
<dbReference type="OrthoDB" id="9778383at2"/>
<dbReference type="InterPro" id="IPR010071">
    <property type="entry name" value="AA_adenyl_dom"/>
</dbReference>
<organism evidence="7 8">
    <name type="scientific">Anaeromicropila populeti</name>
    <dbReference type="NCBI Taxonomy" id="37658"/>
    <lineage>
        <taxon>Bacteria</taxon>
        <taxon>Bacillati</taxon>
        <taxon>Bacillota</taxon>
        <taxon>Clostridia</taxon>
        <taxon>Lachnospirales</taxon>
        <taxon>Lachnospiraceae</taxon>
        <taxon>Anaeromicropila</taxon>
    </lineage>
</organism>
<evidence type="ECO:0000256" key="1">
    <source>
        <dbReference type="ARBA" id="ARBA00001957"/>
    </source>
</evidence>
<evidence type="ECO:0000259" key="6">
    <source>
        <dbReference type="PROSITE" id="PS50075"/>
    </source>
</evidence>
<evidence type="ECO:0000313" key="8">
    <source>
        <dbReference type="Proteomes" id="UP000199659"/>
    </source>
</evidence>
<dbReference type="InterPro" id="IPR000873">
    <property type="entry name" value="AMP-dep_synth/lig_dom"/>
</dbReference>
<dbReference type="FunFam" id="3.30.300.30:FF:000010">
    <property type="entry name" value="Enterobactin synthetase component F"/>
    <property type="match status" value="2"/>
</dbReference>
<dbReference type="InterPro" id="IPR010080">
    <property type="entry name" value="Thioester_reductase-like_dom"/>
</dbReference>
<dbReference type="Pfam" id="PF13193">
    <property type="entry name" value="AMP-binding_C"/>
    <property type="match status" value="2"/>
</dbReference>
<keyword evidence="4" id="KW-0597">Phosphoprotein</keyword>
<feature type="domain" description="Carrier" evidence="6">
    <location>
        <begin position="1511"/>
        <end position="1587"/>
    </location>
</feature>
<dbReference type="InterPro" id="IPR036291">
    <property type="entry name" value="NAD(P)-bd_dom_sf"/>
</dbReference>
<dbReference type="SUPFAM" id="SSF56801">
    <property type="entry name" value="Acetyl-CoA synthetase-like"/>
    <property type="match status" value="2"/>
</dbReference>
<evidence type="ECO:0000256" key="4">
    <source>
        <dbReference type="ARBA" id="ARBA00022553"/>
    </source>
</evidence>
<dbReference type="SUPFAM" id="SSF47336">
    <property type="entry name" value="ACP-like"/>
    <property type="match status" value="3"/>
</dbReference>
<comment type="similarity">
    <text evidence="2">Belongs to the ATP-dependent AMP-binding enzyme family.</text>
</comment>
<dbReference type="GO" id="GO:0005829">
    <property type="term" value="C:cytosol"/>
    <property type="evidence" value="ECO:0007669"/>
    <property type="project" value="TreeGrafter"/>
</dbReference>
<keyword evidence="5" id="KW-0436">Ligase</keyword>
<dbReference type="PANTHER" id="PTHR45527">
    <property type="entry name" value="NONRIBOSOMAL PEPTIDE SYNTHETASE"/>
    <property type="match status" value="1"/>
</dbReference>
<sequence length="3577" mass="411317">MDKNIFQNLTKEDKVKKLLLIQELAKNKNISELRNVLEELGVQQENASNPYEPFPMSDMQESFLVGKFYGRKQDNVGCHIYFEFQENNLNVGILNDAWNRIVQHHDMLHAVMLANKTQRVLQEYEPIQFKVYNLNGKSEEEIQQHIALMRQKMSHKCYEVNEWPLFQICITNLEQNLSLIHLSIDEWIMDGFSLSLLLNQWYKLYKNPEMKLPDLHFTFKKYIEIQKANENSAKYKRDLEYLMNKYKKLPSGPELPWVENPSLKPGETYYTRKRFQMKIHKEYVDSIKKKAIEFNVSVTAIILTCFGELLQRWSKKKNFSILTTYFNRPPIHEEIEKVVGPFVSTNIFNVNFTEEQSISEKVKFCQKELWDDLDHNSVSGIRALREMRVRDKEAPNLSIPIVFTSMLNQAGKEAQDSWLEKSVYSISQTPQVCLDHQLYEYNGEINITWDTIEEFFQAEILDKMFLEYESIIKNFAIGNDAGEKTVMLTEIQQSYVYGKKNNELGCRIYQEFEIENINLQRLNQVWNTLVNAHEMLRVVLDDKGNQVIKEKTEPYSFQIFDLSQIRDTNNLNDELEKIRKEQVYVILPTKTGTLYEFAVSLLPDQRGRIHITLDAMIADGKSIDLLYQQLFKAYQNECMIKSPRGSFAEYVNYLEREKNGEDKRHITEYWKSKFANLPQGPKLPYNSVQSNSVGIGRVKGEIRNWKTYKNIMKKNGLDPNAFFVTVYQKVLEKWTDGTPFTIVYVNWDRPQIFEGIDELIGEFTSLCWLNTLSSESFLEQVQRNQEMIHQELQYAKVSGLPYLRRRLMQKDFLLPVVYTNYLEQKDDVISDKVNMGYGFSITPGVYLDYMGYESGNEFSYTWDYDTSVFSDELVKNIFEDFKEYLHNALVDLEKAEWDNGERMCIHERFEQYVSKFPDKTAVTYKEESLTYSEVNARANQLAAYLQRQGSGPEVLIAVCMERSLEMIIAILGILKSGAAYVPIDSHYPEERIRLIVEDANALIVITEEKLKERLGSISNTIIISKELDKCKIEQESKENLVNRADADNIAYVIYTSGSTGKPKGVLIPHHNVIRLFEQTDHWFHFNENDVWTMFHSYAFDFSVWEIWGALLYGGKLVVVPYEVSRMADKFYHLVLQEQVTVLNQTPTAFYQFINADEKYRKELSLRYVVFGGEALNPQKLSRWYEYHLDSMPKLINMYGITETTVHVTYRALNKSDASKADSVIGIPIPDLEVFILDQNLNKVLDGQCGELYISGSGLARGYLNREELTKERFIRSPFDKAKRLYKTGDLARMLPTGDLEYLGRCDLQVKIRGFRIELGDIESALLQYNVIKEAVVVVKDKDTSNPKIVAYIITANNKEAVEEKEIRHFVRNILPDYMVPNTIVQVENYPMTQNGKLDRAALPWPVEDKVYAFAEKISTTNADVTPVIISIMKDALETTKDIHEEDDIFDLGATSLTIMTLTQMVIDKYKIEIPIEVLLTTPVIKEIAGYVNAQLGCQQLDTPAVRTEDSEDSEELENTLISILKTSLEINSSINAEDDIFDLGATSLTIMDVITKVEELYHYVIPIEVILTGATIRSLAKHIQYQLGFCAEPIQNQQVSENTGLENTGIENTGIENTQKERSIYRLGIQKFVEKAFVNAACKNEFESKEISFKNFSSFLQLLKMKKVSGETKYLYPSSGGRNGVQTYIYVKKDKIEKIEQGIYYYNPLKHEMQLVTQNVLDLEACNIDFNQKVCQDSAFVIFFIAQLNALKPVYLDYSQILCKVDAGYMAQLLLSRQAEYKLGLYQLIGLDFSRIQECFDLDEGHLFVHAIAGGYHVTTETENVFSEKTFADYIMNQHIDIQQNYKTLPVYEDEELVLKIQREKKFNVLSKRELVELTKKQPHIRKEFQQNCSVDLEDVPYADNYFTLRSSQRKFKESQVPYHSFERFISLLQSKYINGSNRKLYVPPCGVTGISIYIYVTENGVQSVEEGIYRYVSESNELEKMNQKTSIPIHMCHTPFNLAISKQAKFFVFFVGNVASINEIAGTASLHYAELEAGMCGQVLMDHQAEFGIGLVPIGGMDFEKIHKDFGIKTENVYIHSLMCGAVDYNSSKEIEHLIDQNEIQNKRIYETVVVKNLKTEDESFPLSYGQQSLYFEYKTNPQSSSYNTAYNVRIHKKINMEIFEKAVQLLIQKHVLLRATFGVKNGTCFQIIHHDYKAKINVVNASGFSDEKLIEINKEEYHKPFDLETSPAFRITLFKVASDDLILMFNIHHIITDYTSTGLLVSDLWSFYENMLNGQSAKLDIETDYRYIDFINWQKEYVESPEGEQALQYWKELLETSNSKLELPTDRRVSDGQNVGGTVYFTIGEELTVQYKELAKREKKTLNSIIMAAFQVLLYIYSDQSDISVATTANARGLRKFEGVAGYFINPLVIRSQLSDDMTFSQLAEEVNRNIFSAIRNQNYPFPLIVEKVDKKKQDGYSPFFQVTFQLISNMGKGPEIDKSVEPFNIPQQEGQFDLEMEIIEQGYMSGRIAYNKLLFNEESILRFNKHFINLLKEILKKPDELISDYNIIDAEERDLLVNKFSHTKMVRYTRKCIHQLVEEQSQMHPESIAVVGQDLQGRRMDITYDTLNRKANQLADYLLKQSKGGSGIVGICLRKSIELVTAVLAVYKAGMTYIPIDPAYPQERYHFIEKDAEVELLIVSSEQGTNLFESNKGVVVIDIAKERQNIDVLSSSNKALPVSDEGIAYIIYTSGSTGLPKGVKVPHKGAVNTFYGYFEAYLLEHECRKHLQMANFTFDVFVGDFIRSLCSGGTLVLCPREYLIDVKQLYKLIVDEKVEFAEFVPAVMRYLTQYLQKENLMIDCMKGLVISSDSWNMSELKEFQKYFSSKTRFISAYGVTEASIDSTYMDCSDIEEGTSGFVPIGRPLVNTKTYIITKKHKLAPLGVPGELCIGGIGVAEGYLNRPELNQEKFIADPFSNDTGKMYCTGDLVRYLSNGVIEFMGRIDNQIKIRGLRIELGEVENVLVQYEDVKEGCIVTKKDKYGESFLVGYYTSKEGKKVILENLQDYFKQKLPEYMVPSVFAEIEEFPLNSNGKIDRKQLPDVEVVIPEISGEYQLPETKIQKELSQVWMKVLNINKIGVNHNFFDIGGHSFLAIRLIDEISSSLGYHVPLVEFLKNPTISAMEQIIEPSGNEEEKIQDIVLEKIQDNVLEEETTLNSSWYNPEKILLTGSTGFLGSHLLADIMKTYNNAKVYCLIRGSEKEDSKNKLLRVLERNKIDYSQFVHRIELVNGDLGAHNLGLTKQQFNQLAEEMDIIFHCGAYVNFAYPYEVLKNVNVDGTVQILKLATTKKMKLVHYISTTSVYDNLETTTGFFKKRVIIGENTPLFENDKLKNTLGYTQSKWHAEKVINEARQQGIPVCMYRPNVISGNSKTGVWNTTDFASNTLISIAKSGVIPKQNAAFNWAPVDYVSEAIVYLSRQGASINQNFNVTSPYDLTLTDLKEYLTEAGYPIVSIPFSKWIKKMEEIVYRDSAEEKMPKELLESIKHQNPRVIVIYDSNNVEKGLKNSSIKCPAIDSTIIEKYCKNILHNDLL</sequence>
<dbReference type="Gene3D" id="2.30.38.10">
    <property type="entry name" value="Luciferase, Domain 3"/>
    <property type="match status" value="2"/>
</dbReference>
<dbReference type="CDD" id="cd19531">
    <property type="entry name" value="LCL_NRPS-like"/>
    <property type="match status" value="1"/>
</dbReference>
<dbReference type="FunFam" id="3.40.50.980:FF:000001">
    <property type="entry name" value="Non-ribosomal peptide synthetase"/>
    <property type="match status" value="2"/>
</dbReference>
<dbReference type="GO" id="GO:0016874">
    <property type="term" value="F:ligase activity"/>
    <property type="evidence" value="ECO:0007669"/>
    <property type="project" value="UniProtKB-KW"/>
</dbReference>
<accession>A0A1I6L3W0</accession>
<dbReference type="Pfam" id="PF07993">
    <property type="entry name" value="NAD_binding_4"/>
    <property type="match status" value="1"/>
</dbReference>
<dbReference type="FunFam" id="3.30.559.10:FF:000023">
    <property type="entry name" value="Non-ribosomal peptide synthetase"/>
    <property type="match status" value="1"/>
</dbReference>
<evidence type="ECO:0000256" key="5">
    <source>
        <dbReference type="ARBA" id="ARBA00022598"/>
    </source>
</evidence>
<dbReference type="InterPro" id="IPR020845">
    <property type="entry name" value="AMP-binding_CS"/>
</dbReference>
<dbReference type="GO" id="GO:0044550">
    <property type="term" value="P:secondary metabolite biosynthetic process"/>
    <property type="evidence" value="ECO:0007669"/>
    <property type="project" value="UniProtKB-ARBA"/>
</dbReference>
<dbReference type="NCBIfam" id="NF003417">
    <property type="entry name" value="PRK04813.1"/>
    <property type="match status" value="2"/>
</dbReference>
<dbReference type="GO" id="GO:0016491">
    <property type="term" value="F:oxidoreductase activity"/>
    <property type="evidence" value="ECO:0007669"/>
    <property type="project" value="InterPro"/>
</dbReference>